<dbReference type="SUPFAM" id="SSF53850">
    <property type="entry name" value="Periplasmic binding protein-like II"/>
    <property type="match status" value="1"/>
</dbReference>
<feature type="chain" id="PRO_5045192740" evidence="1">
    <location>
        <begin position="18"/>
        <end position="391"/>
    </location>
</feature>
<evidence type="ECO:0000313" key="2">
    <source>
        <dbReference type="Proteomes" id="UP001652740"/>
    </source>
</evidence>
<proteinExistence type="predicted"/>
<sequence>MIFIILLFTINVTIIHSTSIMYFQGETDYEELKTCIVKIIVTQLKKGTELTVISNAEDLLSDIHNSTHVKLSFRSPDIHGKNYSYIEVYLISANDANDLDYTINTLKLEWSWNPKAKFIITLRCQADMEELRAVFKLLLISNILNILLVTRVESKYFVYTYFPYGEGNCGRNYENITKCCECNELRSDFNIFPDDTSRTLKNCTLRVLTHHDPPFAIISETEKRTVIGYEQRVMDLLAESEKFRISYTYDHRLDRFGYVLPNNFSATQLLESIQSKEVDVVMGGFVLIRNRIYLCDFIWTYFGSSDNYLKGFSSQREYIGRWRIIYDSFDEDTFISLLVVLFTNRRRAKLWCESCIICLGFNVWKYIAIFSKIYSNETIFVIVDWVCIFDQ</sequence>
<protein>
    <submittedName>
        <fullName evidence="3">Uncharacterized protein LOC128200877</fullName>
    </submittedName>
</protein>
<evidence type="ECO:0000256" key="1">
    <source>
        <dbReference type="SAM" id="SignalP"/>
    </source>
</evidence>
<dbReference type="RefSeq" id="XP_052751651.1">
    <property type="nucleotide sequence ID" value="XM_052895691.1"/>
</dbReference>
<dbReference type="Proteomes" id="UP001652740">
    <property type="component" value="Unplaced"/>
</dbReference>
<name>A0ABM3MJU8_GALME</name>
<gene>
    <name evidence="3" type="primary">LOC128200877</name>
</gene>
<feature type="signal peptide" evidence="1">
    <location>
        <begin position="1"/>
        <end position="17"/>
    </location>
</feature>
<organism evidence="2 3">
    <name type="scientific">Galleria mellonella</name>
    <name type="common">Greater wax moth</name>
    <dbReference type="NCBI Taxonomy" id="7137"/>
    <lineage>
        <taxon>Eukaryota</taxon>
        <taxon>Metazoa</taxon>
        <taxon>Ecdysozoa</taxon>
        <taxon>Arthropoda</taxon>
        <taxon>Hexapoda</taxon>
        <taxon>Insecta</taxon>
        <taxon>Pterygota</taxon>
        <taxon>Neoptera</taxon>
        <taxon>Endopterygota</taxon>
        <taxon>Lepidoptera</taxon>
        <taxon>Glossata</taxon>
        <taxon>Ditrysia</taxon>
        <taxon>Pyraloidea</taxon>
        <taxon>Pyralidae</taxon>
        <taxon>Galleriinae</taxon>
        <taxon>Galleria</taxon>
    </lineage>
</organism>
<accession>A0ABM3MJU8</accession>
<keyword evidence="1" id="KW-0732">Signal</keyword>
<keyword evidence="2" id="KW-1185">Reference proteome</keyword>
<reference evidence="3" key="1">
    <citation type="submission" date="2025-08" db="UniProtKB">
        <authorList>
            <consortium name="RefSeq"/>
        </authorList>
    </citation>
    <scope>IDENTIFICATION</scope>
    <source>
        <tissue evidence="3">Whole larvae</tissue>
    </source>
</reference>
<evidence type="ECO:0000313" key="3">
    <source>
        <dbReference type="RefSeq" id="XP_052751651.1"/>
    </source>
</evidence>
<dbReference type="Gene3D" id="3.40.190.10">
    <property type="entry name" value="Periplasmic binding protein-like II"/>
    <property type="match status" value="1"/>
</dbReference>
<dbReference type="GeneID" id="128200877"/>